<dbReference type="EMBL" id="BGPR01018562">
    <property type="protein sequence ID" value="GBN79482.1"/>
    <property type="molecule type" value="Genomic_DNA"/>
</dbReference>
<evidence type="ECO:0000313" key="1">
    <source>
        <dbReference type="EMBL" id="GBN79482.1"/>
    </source>
</evidence>
<dbReference type="Proteomes" id="UP000499080">
    <property type="component" value="Unassembled WGS sequence"/>
</dbReference>
<keyword evidence="2" id="KW-1185">Reference proteome</keyword>
<evidence type="ECO:0000313" key="2">
    <source>
        <dbReference type="Proteomes" id="UP000499080"/>
    </source>
</evidence>
<name>A0A4Y2RUD5_ARAVE</name>
<protein>
    <submittedName>
        <fullName evidence="1">Uncharacterized protein</fullName>
    </submittedName>
</protein>
<proteinExistence type="predicted"/>
<reference evidence="1 2" key="1">
    <citation type="journal article" date="2019" name="Sci. Rep.">
        <title>Orb-weaving spider Araneus ventricosus genome elucidates the spidroin gene catalogue.</title>
        <authorList>
            <person name="Kono N."/>
            <person name="Nakamura H."/>
            <person name="Ohtoshi R."/>
            <person name="Moran D.A.P."/>
            <person name="Shinohara A."/>
            <person name="Yoshida Y."/>
            <person name="Fujiwara M."/>
            <person name="Mori M."/>
            <person name="Tomita M."/>
            <person name="Arakawa K."/>
        </authorList>
    </citation>
    <scope>NUCLEOTIDE SEQUENCE [LARGE SCALE GENOMIC DNA]</scope>
</reference>
<organism evidence="1 2">
    <name type="scientific">Araneus ventricosus</name>
    <name type="common">Orbweaver spider</name>
    <name type="synonym">Epeira ventricosa</name>
    <dbReference type="NCBI Taxonomy" id="182803"/>
    <lineage>
        <taxon>Eukaryota</taxon>
        <taxon>Metazoa</taxon>
        <taxon>Ecdysozoa</taxon>
        <taxon>Arthropoda</taxon>
        <taxon>Chelicerata</taxon>
        <taxon>Arachnida</taxon>
        <taxon>Araneae</taxon>
        <taxon>Araneomorphae</taxon>
        <taxon>Entelegynae</taxon>
        <taxon>Araneoidea</taxon>
        <taxon>Araneidae</taxon>
        <taxon>Araneus</taxon>
    </lineage>
</organism>
<sequence>MDTQQDIYPLQKETFNRNGCGRKKASYPFRVSPAEIRDSVEPSRIESTGYDHECLDWRMADYLSWTFTTARVTQEGNTLRPERFVLLLNRVVFAVSSCPDERVTTNVAIEDLILGARTKFMEFYRRLAPETRNDSRNVDETS</sequence>
<gene>
    <name evidence="1" type="ORF">AVEN_107011_1</name>
</gene>
<dbReference type="AlphaFoldDB" id="A0A4Y2RUD5"/>
<accession>A0A4Y2RUD5</accession>
<comment type="caution">
    <text evidence="1">The sequence shown here is derived from an EMBL/GenBank/DDBJ whole genome shotgun (WGS) entry which is preliminary data.</text>
</comment>